<sequence>MFVSSTPLSARHSLSAKTSTKSAAGTCILTALRASQSVKFIVSSVFTSNPHSSPATGIMKLLTIFVAVFAAFLPSYTCSASWWSSSSVDQAASPPDSCANVSDHAISLHGISNHKKWTEPEAQWPGYVQALLPRADSLLEIAVHRGNVKQLNRFSRISEDLLHRHFNQWNVTALPAIKNTDAAEFLDRIEAVLRQVSTLPRVKVVSVETPASLPNVRAYFAKETLDSKEAGGQLCANIALLLSAAEYYELGRLNEAVGRAYAVVSSSWPELMRLSEQCWAAISKYHVPEVELCRIRALLGKVRDLAEDMRDRAGRYEGLKGFLDLAFKRADDILTIVKKGCVHESEAVLRYLRNSVEMGKEPLDGPASSGDEQADRTTWFSRVTEHVQKIKWNLGW</sequence>
<dbReference type="EMBL" id="JASUXU010000057">
    <property type="protein sequence ID" value="KAK0314108.1"/>
    <property type="molecule type" value="Genomic_DNA"/>
</dbReference>
<dbReference type="AlphaFoldDB" id="A0AAN6J3R1"/>
<proteinExistence type="predicted"/>
<evidence type="ECO:0000313" key="2">
    <source>
        <dbReference type="Proteomes" id="UP001168146"/>
    </source>
</evidence>
<accession>A0AAN6J3R1</accession>
<comment type="caution">
    <text evidence="1">The sequence shown here is derived from an EMBL/GenBank/DDBJ whole genome shotgun (WGS) entry which is preliminary data.</text>
</comment>
<name>A0AAN6J3R1_9PEZI</name>
<gene>
    <name evidence="1" type="ORF">LTR82_013227</name>
</gene>
<reference evidence="1" key="1">
    <citation type="submission" date="2021-12" db="EMBL/GenBank/DDBJ databases">
        <title>Black yeast isolated from Biological Soil Crust.</title>
        <authorList>
            <person name="Kurbessoian T."/>
        </authorList>
    </citation>
    <scope>NUCLEOTIDE SEQUENCE</scope>
    <source>
        <strain evidence="1">CCFEE 5208</strain>
    </source>
</reference>
<dbReference type="Proteomes" id="UP001168146">
    <property type="component" value="Unassembled WGS sequence"/>
</dbReference>
<evidence type="ECO:0000313" key="1">
    <source>
        <dbReference type="EMBL" id="KAK0314108.1"/>
    </source>
</evidence>
<organism evidence="1 2">
    <name type="scientific">Friedmanniomyces endolithicus</name>
    <dbReference type="NCBI Taxonomy" id="329885"/>
    <lineage>
        <taxon>Eukaryota</taxon>
        <taxon>Fungi</taxon>
        <taxon>Dikarya</taxon>
        <taxon>Ascomycota</taxon>
        <taxon>Pezizomycotina</taxon>
        <taxon>Dothideomycetes</taxon>
        <taxon>Dothideomycetidae</taxon>
        <taxon>Mycosphaerellales</taxon>
        <taxon>Teratosphaeriaceae</taxon>
        <taxon>Friedmanniomyces</taxon>
    </lineage>
</organism>
<protein>
    <submittedName>
        <fullName evidence="1">Uncharacterized protein</fullName>
    </submittedName>
</protein>